<dbReference type="InterPro" id="IPR050922">
    <property type="entry name" value="LytR/CpsA/Psr_CW_biosynth"/>
</dbReference>
<dbReference type="Proteomes" id="UP000005561">
    <property type="component" value="Unassembled WGS sequence"/>
</dbReference>
<evidence type="ECO:0000259" key="2">
    <source>
        <dbReference type="Pfam" id="PF03816"/>
    </source>
</evidence>
<name>C6LKT0_9FIRM</name>
<dbReference type="NCBIfam" id="TIGR00350">
    <property type="entry name" value="lytR_cpsA_psr"/>
    <property type="match status" value="1"/>
</dbReference>
<protein>
    <submittedName>
        <fullName evidence="3">Cell envelope-like function transcriptional attenuator common domain protein</fullName>
    </submittedName>
</protein>
<keyword evidence="4" id="KW-1185">Reference proteome</keyword>
<comment type="caution">
    <text evidence="3">The sequence shown here is derived from an EMBL/GenBank/DDBJ whole genome shotgun (WGS) entry which is preliminary data.</text>
</comment>
<evidence type="ECO:0000313" key="3">
    <source>
        <dbReference type="EMBL" id="EET58817.1"/>
    </source>
</evidence>
<dbReference type="OrthoDB" id="27330at2"/>
<dbReference type="eggNOG" id="COG1316">
    <property type="taxonomic scope" value="Bacteria"/>
</dbReference>
<gene>
    <name evidence="3" type="ORF">BRYFOR_09277</name>
</gene>
<evidence type="ECO:0000256" key="1">
    <source>
        <dbReference type="ARBA" id="ARBA00006068"/>
    </source>
</evidence>
<sequence>MARRKKKIHWIRFILEVLVLLILAAGLFVAAKFVKINRGSLEMENIVKNESISSDELSAMDGYKDIAFFGVDSREGALDSGTNSDTIMICSINQKTYEIKLVSVYRDTYLDTIDNGYSKCNSSYAVGGAETAISMLNKNLDLNITDYVTVNFEAVVELVDLFGGVDINLTEGEVQLLNGYLVEGREVLGRECEDVPGPGLQHLNGMQALAYSRIRYIGLDYERTERQRTVLEQVLEKVKSSDIFTLNEAIDTLLPKISTSLSVTELLKLAAGAGKMNLTETTGFPFDKTTMDISAGDCVIPVNLAANVTQLHEFLYGSTGYTPSATVQEISNNISAETGIY</sequence>
<feature type="domain" description="Cell envelope-related transcriptional attenuator" evidence="2">
    <location>
        <begin position="83"/>
        <end position="239"/>
    </location>
</feature>
<dbReference type="AlphaFoldDB" id="C6LKT0"/>
<dbReference type="PANTHER" id="PTHR33392:SF6">
    <property type="entry name" value="POLYISOPRENYL-TEICHOIC ACID--PEPTIDOGLYCAN TEICHOIC ACID TRANSFERASE TAGU"/>
    <property type="match status" value="1"/>
</dbReference>
<dbReference type="Pfam" id="PF03816">
    <property type="entry name" value="LytR_cpsA_psr"/>
    <property type="match status" value="1"/>
</dbReference>
<dbReference type="RefSeq" id="WP_006864029.1">
    <property type="nucleotide sequence ID" value="NZ_ACCL02000025.1"/>
</dbReference>
<dbReference type="Gene3D" id="3.40.630.190">
    <property type="entry name" value="LCP protein"/>
    <property type="match status" value="1"/>
</dbReference>
<organism evidence="3 4">
    <name type="scientific">Marvinbryantia formatexigens DSM 14469</name>
    <dbReference type="NCBI Taxonomy" id="478749"/>
    <lineage>
        <taxon>Bacteria</taxon>
        <taxon>Bacillati</taxon>
        <taxon>Bacillota</taxon>
        <taxon>Clostridia</taxon>
        <taxon>Lachnospirales</taxon>
        <taxon>Lachnospiraceae</taxon>
        <taxon>Marvinbryantia</taxon>
    </lineage>
</organism>
<proteinExistence type="inferred from homology"/>
<dbReference type="EMBL" id="ACCL02000025">
    <property type="protein sequence ID" value="EET58817.1"/>
    <property type="molecule type" value="Genomic_DNA"/>
</dbReference>
<dbReference type="PANTHER" id="PTHR33392">
    <property type="entry name" value="POLYISOPRENYL-TEICHOIC ACID--PEPTIDOGLYCAN TEICHOIC ACID TRANSFERASE TAGU"/>
    <property type="match status" value="1"/>
</dbReference>
<dbReference type="InterPro" id="IPR004474">
    <property type="entry name" value="LytR_CpsA_psr"/>
</dbReference>
<dbReference type="STRING" id="168384.SAMN05660368_03108"/>
<evidence type="ECO:0000313" key="4">
    <source>
        <dbReference type="Proteomes" id="UP000005561"/>
    </source>
</evidence>
<comment type="similarity">
    <text evidence="1">Belongs to the LytR/CpsA/Psr (LCP) family.</text>
</comment>
<reference evidence="3" key="1">
    <citation type="submission" date="2009-07" db="EMBL/GenBank/DDBJ databases">
        <authorList>
            <person name="Weinstock G."/>
            <person name="Sodergren E."/>
            <person name="Clifton S."/>
            <person name="Fulton L."/>
            <person name="Fulton B."/>
            <person name="Courtney L."/>
            <person name="Fronick C."/>
            <person name="Harrison M."/>
            <person name="Strong C."/>
            <person name="Farmer C."/>
            <person name="Delahaunty K."/>
            <person name="Markovic C."/>
            <person name="Hall O."/>
            <person name="Minx P."/>
            <person name="Tomlinson C."/>
            <person name="Mitreva M."/>
            <person name="Nelson J."/>
            <person name="Hou S."/>
            <person name="Wollam A."/>
            <person name="Pepin K.H."/>
            <person name="Johnson M."/>
            <person name="Bhonagiri V."/>
            <person name="Nash W.E."/>
            <person name="Warren W."/>
            <person name="Chinwalla A."/>
            <person name="Mardis E.R."/>
            <person name="Wilson R.K."/>
        </authorList>
    </citation>
    <scope>NUCLEOTIDE SEQUENCE [LARGE SCALE GENOMIC DNA]</scope>
    <source>
        <strain evidence="3">DSM 14469</strain>
    </source>
</reference>
<accession>C6LKT0</accession>